<dbReference type="SMART" id="SM00388">
    <property type="entry name" value="HisKA"/>
    <property type="match status" value="1"/>
</dbReference>
<proteinExistence type="predicted"/>
<evidence type="ECO:0000313" key="10">
    <source>
        <dbReference type="Proteomes" id="UP000078543"/>
    </source>
</evidence>
<evidence type="ECO:0000256" key="5">
    <source>
        <dbReference type="ARBA" id="ARBA00022777"/>
    </source>
</evidence>
<dbReference type="Gene3D" id="3.30.450.40">
    <property type="match status" value="1"/>
</dbReference>
<dbReference type="InterPro" id="IPR036097">
    <property type="entry name" value="HisK_dim/P_sf"/>
</dbReference>
<dbReference type="Pfam" id="PF00512">
    <property type="entry name" value="HisKA"/>
    <property type="match status" value="1"/>
</dbReference>
<dbReference type="InterPro" id="IPR000014">
    <property type="entry name" value="PAS"/>
</dbReference>
<dbReference type="SUPFAM" id="SSF47384">
    <property type="entry name" value="Homodimeric domain of signal transducing histidine kinase"/>
    <property type="match status" value="1"/>
</dbReference>
<dbReference type="InterPro" id="IPR000700">
    <property type="entry name" value="PAS-assoc_C"/>
</dbReference>
<evidence type="ECO:0000259" key="7">
    <source>
        <dbReference type="PROSITE" id="PS50109"/>
    </source>
</evidence>
<evidence type="ECO:0000256" key="4">
    <source>
        <dbReference type="ARBA" id="ARBA00022679"/>
    </source>
</evidence>
<organism evidence="9 10">
    <name type="scientific">Magnetospirillum moscoviense</name>
    <dbReference type="NCBI Taxonomy" id="1437059"/>
    <lineage>
        <taxon>Bacteria</taxon>
        <taxon>Pseudomonadati</taxon>
        <taxon>Pseudomonadota</taxon>
        <taxon>Alphaproteobacteria</taxon>
        <taxon>Rhodospirillales</taxon>
        <taxon>Rhodospirillaceae</taxon>
        <taxon>Magnetospirillum</taxon>
    </lineage>
</organism>
<dbReference type="Pfam" id="PF13426">
    <property type="entry name" value="PAS_9"/>
    <property type="match status" value="2"/>
</dbReference>
<dbReference type="InterPro" id="IPR036890">
    <property type="entry name" value="HATPase_C_sf"/>
</dbReference>
<evidence type="ECO:0000259" key="8">
    <source>
        <dbReference type="PROSITE" id="PS50113"/>
    </source>
</evidence>
<dbReference type="SUPFAM" id="SSF55785">
    <property type="entry name" value="PYP-like sensor domain (PAS domain)"/>
    <property type="match status" value="2"/>
</dbReference>
<dbReference type="InterPro" id="IPR035965">
    <property type="entry name" value="PAS-like_dom_sf"/>
</dbReference>
<gene>
    <name evidence="9" type="ORF">A6A05_13180</name>
</gene>
<dbReference type="PANTHER" id="PTHR43304">
    <property type="entry name" value="PHYTOCHROME-LIKE PROTEIN CPH1"/>
    <property type="match status" value="1"/>
</dbReference>
<keyword evidence="3" id="KW-0597">Phosphoprotein</keyword>
<dbReference type="PROSITE" id="PS50109">
    <property type="entry name" value="HIS_KIN"/>
    <property type="match status" value="1"/>
</dbReference>
<keyword evidence="10" id="KW-1185">Reference proteome</keyword>
<evidence type="ECO:0000256" key="6">
    <source>
        <dbReference type="SAM" id="Coils"/>
    </source>
</evidence>
<dbReference type="CDD" id="cd00130">
    <property type="entry name" value="PAS"/>
    <property type="match status" value="1"/>
</dbReference>
<sequence>MMGRSGKSKTKAQLEAENLALLKEVEALRNRPLDGVQRRMTEALHNLQVHQEELRAQNEELHQAQGHIEKVSARYRDLFEYSPVGYFIIDDNVSVVDANITGMGMLGRTKGRIAGKPFLLFIDKKCRHDLDDHFATVRSVGRASTELWLLPDQRPPFPVNLESVRLGDGWGEGWRCLSTAMDVTERNRAEMALRESEIRFRAIFEQSPLAIQIVDAESVPRMSNRAWVRLWGQASSIPVAGGGHPVLNQIGAESLLVEGLAGRSLEISAIHVVADGEQGEDRWVHGYAYPILGQGDSVPEVVLVHEDITERKRIELALTDRTALLRRQYENLRVLSEIAALPPGPASQKLADALDLGRRHLDLSMGMISRVEGSRFTVEHHSASEETAMADFDLASTYCALVMEQDDVVAIAHWARSPHADHPCYRTHGLESYVGVPIRVRGKAYGTVNFCSTTSSPRDFDDGDKEFMRLLARWIGAVLEEDAIRRDLARSNAELEQFAYIASHDLRSPLRQVSSYVSLLERRYGDKLDADAREFIAFAHDGAVRMDQLVVDLLEFSRIGRNAKPVALVALSEVVHESCANLHSNIIDANGRVDIVGALPMIQCDPADLVRLFQNLIGNAIKYSLPERPPVVTITAATGPMSHVVTVRDNGIGIEQIYHDTIFGVFKRLHTPDKYEGTGIGLAICKKIVDQHNGRIWVESSLGEGTAFHVELPRGS</sequence>
<dbReference type="AlphaFoldDB" id="A0A178MP27"/>
<dbReference type="Gene3D" id="3.30.450.20">
    <property type="entry name" value="PAS domain"/>
    <property type="match status" value="2"/>
</dbReference>
<dbReference type="Gene3D" id="3.30.565.10">
    <property type="entry name" value="Histidine kinase-like ATPase, C-terminal domain"/>
    <property type="match status" value="1"/>
</dbReference>
<protein>
    <recommendedName>
        <fullName evidence="2">histidine kinase</fullName>
        <ecNumber evidence="2">2.7.13.3</ecNumber>
    </recommendedName>
</protein>
<feature type="coiled-coil region" evidence="6">
    <location>
        <begin position="11"/>
        <end position="74"/>
    </location>
</feature>
<dbReference type="SUPFAM" id="SSF55874">
    <property type="entry name" value="ATPase domain of HSP90 chaperone/DNA topoisomerase II/histidine kinase"/>
    <property type="match status" value="1"/>
</dbReference>
<evidence type="ECO:0000256" key="1">
    <source>
        <dbReference type="ARBA" id="ARBA00000085"/>
    </source>
</evidence>
<accession>A0A178MP27</accession>
<dbReference type="InterPro" id="IPR004358">
    <property type="entry name" value="Sig_transdc_His_kin-like_C"/>
</dbReference>
<dbReference type="InterPro" id="IPR029016">
    <property type="entry name" value="GAF-like_dom_sf"/>
</dbReference>
<dbReference type="STRING" id="1437059.A6A05_13180"/>
<dbReference type="InterPro" id="IPR052162">
    <property type="entry name" value="Sensor_kinase/Photoreceptor"/>
</dbReference>
<dbReference type="Proteomes" id="UP000078543">
    <property type="component" value="Unassembled WGS sequence"/>
</dbReference>
<dbReference type="InterPro" id="IPR005467">
    <property type="entry name" value="His_kinase_dom"/>
</dbReference>
<dbReference type="InterPro" id="IPR003018">
    <property type="entry name" value="GAF"/>
</dbReference>
<keyword evidence="6" id="KW-0175">Coiled coil</keyword>
<dbReference type="NCBIfam" id="TIGR00229">
    <property type="entry name" value="sensory_box"/>
    <property type="match status" value="2"/>
</dbReference>
<dbReference type="SUPFAM" id="SSF55781">
    <property type="entry name" value="GAF domain-like"/>
    <property type="match status" value="1"/>
</dbReference>
<evidence type="ECO:0000256" key="2">
    <source>
        <dbReference type="ARBA" id="ARBA00012438"/>
    </source>
</evidence>
<keyword evidence="4" id="KW-0808">Transferase</keyword>
<dbReference type="CDD" id="cd00082">
    <property type="entry name" value="HisKA"/>
    <property type="match status" value="1"/>
</dbReference>
<comment type="caution">
    <text evidence="9">The sequence shown here is derived from an EMBL/GenBank/DDBJ whole genome shotgun (WGS) entry which is preliminary data.</text>
</comment>
<feature type="domain" description="Histidine kinase" evidence="7">
    <location>
        <begin position="501"/>
        <end position="716"/>
    </location>
</feature>
<dbReference type="OrthoDB" id="7313492at2"/>
<dbReference type="InterPro" id="IPR003661">
    <property type="entry name" value="HisK_dim/P_dom"/>
</dbReference>
<dbReference type="EC" id="2.7.13.3" evidence="2"/>
<evidence type="ECO:0000313" key="9">
    <source>
        <dbReference type="EMBL" id="OAN49777.1"/>
    </source>
</evidence>
<dbReference type="SMART" id="SM00091">
    <property type="entry name" value="PAS"/>
    <property type="match status" value="2"/>
</dbReference>
<dbReference type="PRINTS" id="PR00344">
    <property type="entry name" value="BCTRLSENSOR"/>
</dbReference>
<keyword evidence="5" id="KW-0418">Kinase</keyword>
<dbReference type="SMART" id="SM00065">
    <property type="entry name" value="GAF"/>
    <property type="match status" value="1"/>
</dbReference>
<name>A0A178MP27_9PROT</name>
<dbReference type="SMART" id="SM00387">
    <property type="entry name" value="HATPase_c"/>
    <property type="match status" value="1"/>
</dbReference>
<evidence type="ECO:0000256" key="3">
    <source>
        <dbReference type="ARBA" id="ARBA00022553"/>
    </source>
</evidence>
<dbReference type="GO" id="GO:0000155">
    <property type="term" value="F:phosphorelay sensor kinase activity"/>
    <property type="evidence" value="ECO:0007669"/>
    <property type="project" value="InterPro"/>
</dbReference>
<dbReference type="Pfam" id="PF02518">
    <property type="entry name" value="HATPase_c"/>
    <property type="match status" value="1"/>
</dbReference>
<dbReference type="PROSITE" id="PS50113">
    <property type="entry name" value="PAC"/>
    <property type="match status" value="1"/>
</dbReference>
<dbReference type="Gene3D" id="1.10.287.130">
    <property type="match status" value="1"/>
</dbReference>
<comment type="catalytic activity">
    <reaction evidence="1">
        <text>ATP + protein L-histidine = ADP + protein N-phospho-L-histidine.</text>
        <dbReference type="EC" id="2.7.13.3"/>
    </reaction>
</comment>
<dbReference type="PANTHER" id="PTHR43304:SF1">
    <property type="entry name" value="PAC DOMAIN-CONTAINING PROTEIN"/>
    <property type="match status" value="1"/>
</dbReference>
<feature type="domain" description="PAC" evidence="8">
    <location>
        <begin position="263"/>
        <end position="320"/>
    </location>
</feature>
<dbReference type="Pfam" id="PF01590">
    <property type="entry name" value="GAF"/>
    <property type="match status" value="1"/>
</dbReference>
<dbReference type="EMBL" id="LWQU01000144">
    <property type="protein sequence ID" value="OAN49777.1"/>
    <property type="molecule type" value="Genomic_DNA"/>
</dbReference>
<reference evidence="9 10" key="1">
    <citation type="submission" date="2016-04" db="EMBL/GenBank/DDBJ databases">
        <title>Draft genome sequence of freshwater magnetotactic bacteria Magnetospirillum marisnigri SP-1 and Magnetospirillum moscoviense BB-1.</title>
        <authorList>
            <person name="Koziaeva V."/>
            <person name="Dziuba M.V."/>
            <person name="Ivanov T.M."/>
            <person name="Kuznetsov B."/>
            <person name="Grouzdev D.S."/>
        </authorList>
    </citation>
    <scope>NUCLEOTIDE SEQUENCE [LARGE SCALE GENOMIC DNA]</scope>
    <source>
        <strain evidence="9 10">BB-1</strain>
    </source>
</reference>
<dbReference type="InterPro" id="IPR003594">
    <property type="entry name" value="HATPase_dom"/>
</dbReference>
<dbReference type="FunFam" id="3.30.565.10:FF:000006">
    <property type="entry name" value="Sensor histidine kinase WalK"/>
    <property type="match status" value="1"/>
</dbReference>